<evidence type="ECO:0000256" key="1">
    <source>
        <dbReference type="SAM" id="MobiDB-lite"/>
    </source>
</evidence>
<feature type="compositionally biased region" description="Basic and acidic residues" evidence="1">
    <location>
        <begin position="104"/>
        <end position="116"/>
    </location>
</feature>
<feature type="region of interest" description="Disordered" evidence="1">
    <location>
        <begin position="182"/>
        <end position="209"/>
    </location>
</feature>
<protein>
    <submittedName>
        <fullName evidence="2">Uncharacterized protein</fullName>
    </submittedName>
</protein>
<sequence>MFSTPPDATRTPFVLPWGAMSVCIEVPTRSPGLAERGDGSVREEGEEAAGGDSVVWSEVFVWRTSRRGCGDRLSVCLPGRCCPARARPPRLVPRRRLKHGAGVEGKKEKEKEKKEEKEEEEEEEEEETNNTTTTTMMTTIMNRERGSCYNIAFDILPGIRSVFLTRLVIHFPHCLISFSPRPARLAPSAPNQSSRGSPLTTRGREQGPAYLPSRASLLDHYFAAVPLPSRPAAHLVPLAETHAAAETRLISRSEYKRD</sequence>
<evidence type="ECO:0000313" key="3">
    <source>
        <dbReference type="Proteomes" id="UP001487740"/>
    </source>
</evidence>
<organism evidence="2 3">
    <name type="scientific">Scylla paramamosain</name>
    <name type="common">Mud crab</name>
    <dbReference type="NCBI Taxonomy" id="85552"/>
    <lineage>
        <taxon>Eukaryota</taxon>
        <taxon>Metazoa</taxon>
        <taxon>Ecdysozoa</taxon>
        <taxon>Arthropoda</taxon>
        <taxon>Crustacea</taxon>
        <taxon>Multicrustacea</taxon>
        <taxon>Malacostraca</taxon>
        <taxon>Eumalacostraca</taxon>
        <taxon>Eucarida</taxon>
        <taxon>Decapoda</taxon>
        <taxon>Pleocyemata</taxon>
        <taxon>Brachyura</taxon>
        <taxon>Eubrachyura</taxon>
        <taxon>Portunoidea</taxon>
        <taxon>Portunidae</taxon>
        <taxon>Portuninae</taxon>
        <taxon>Scylla</taxon>
    </lineage>
</organism>
<feature type="region of interest" description="Disordered" evidence="1">
    <location>
        <begin position="92"/>
        <end position="132"/>
    </location>
</feature>
<dbReference type="AlphaFoldDB" id="A0AAW0UYM3"/>
<feature type="region of interest" description="Disordered" evidence="1">
    <location>
        <begin position="29"/>
        <end position="50"/>
    </location>
</feature>
<name>A0AAW0UYM3_SCYPA</name>
<accession>A0AAW0UYM3</accession>
<feature type="compositionally biased region" description="Acidic residues" evidence="1">
    <location>
        <begin position="117"/>
        <end position="128"/>
    </location>
</feature>
<comment type="caution">
    <text evidence="2">The sequence shown here is derived from an EMBL/GenBank/DDBJ whole genome shotgun (WGS) entry which is preliminary data.</text>
</comment>
<proteinExistence type="predicted"/>
<reference evidence="2 3" key="1">
    <citation type="submission" date="2023-03" db="EMBL/GenBank/DDBJ databases">
        <title>High-quality genome of Scylla paramamosain provides insights in environmental adaptation.</title>
        <authorList>
            <person name="Zhang L."/>
        </authorList>
    </citation>
    <scope>NUCLEOTIDE SEQUENCE [LARGE SCALE GENOMIC DNA]</scope>
    <source>
        <strain evidence="2">LZ_2023a</strain>
        <tissue evidence="2">Muscle</tissue>
    </source>
</reference>
<feature type="compositionally biased region" description="Polar residues" evidence="1">
    <location>
        <begin position="191"/>
        <end position="200"/>
    </location>
</feature>
<dbReference type="Proteomes" id="UP001487740">
    <property type="component" value="Unassembled WGS sequence"/>
</dbReference>
<gene>
    <name evidence="2" type="ORF">O3P69_001420</name>
</gene>
<dbReference type="EMBL" id="JARAKH010000003">
    <property type="protein sequence ID" value="KAK8404799.1"/>
    <property type="molecule type" value="Genomic_DNA"/>
</dbReference>
<evidence type="ECO:0000313" key="2">
    <source>
        <dbReference type="EMBL" id="KAK8404799.1"/>
    </source>
</evidence>
<keyword evidence="3" id="KW-1185">Reference proteome</keyword>